<dbReference type="GO" id="GO:0005829">
    <property type="term" value="C:cytosol"/>
    <property type="evidence" value="ECO:0007669"/>
    <property type="project" value="TreeGrafter"/>
</dbReference>
<dbReference type="PANTHER" id="PTHR11365">
    <property type="entry name" value="5-OXOPROLINASE RELATED"/>
    <property type="match status" value="1"/>
</dbReference>
<evidence type="ECO:0000313" key="6">
    <source>
        <dbReference type="EMBL" id="ELR69978.1"/>
    </source>
</evidence>
<dbReference type="GO" id="GO:0006749">
    <property type="term" value="P:glutathione metabolic process"/>
    <property type="evidence" value="ECO:0007669"/>
    <property type="project" value="TreeGrafter"/>
</dbReference>
<dbReference type="Pfam" id="PF01968">
    <property type="entry name" value="Hydantoinase_A"/>
    <property type="match status" value="1"/>
</dbReference>
<dbReference type="Proteomes" id="UP000011135">
    <property type="component" value="Unassembled WGS sequence"/>
</dbReference>
<reference evidence="6 7" key="1">
    <citation type="submission" date="2012-12" db="EMBL/GenBank/DDBJ databases">
        <title>Genome assembly of Fulvivirga imtechensis AK7.</title>
        <authorList>
            <person name="Nupur N."/>
            <person name="Khatri I."/>
            <person name="Kumar R."/>
            <person name="Subramanian S."/>
            <person name="Pinnaka A."/>
        </authorList>
    </citation>
    <scope>NUCLEOTIDE SEQUENCE [LARGE SCALE GENOMIC DNA]</scope>
    <source>
        <strain evidence="6 7">AK7</strain>
    </source>
</reference>
<dbReference type="GO" id="GO:0017168">
    <property type="term" value="F:5-oxoprolinase (ATP-hydrolyzing) activity"/>
    <property type="evidence" value="ECO:0007669"/>
    <property type="project" value="TreeGrafter"/>
</dbReference>
<dbReference type="Pfam" id="PF05378">
    <property type="entry name" value="Hydant_A_N"/>
    <property type="match status" value="1"/>
</dbReference>
<feature type="domain" description="Hydantoinase B/oxoprolinase" evidence="3">
    <location>
        <begin position="746"/>
        <end position="1249"/>
    </location>
</feature>
<dbReference type="InterPro" id="IPR045079">
    <property type="entry name" value="Oxoprolinase-like"/>
</dbReference>
<dbReference type="PATRIC" id="fig|1237149.3.peg.4016"/>
<gene>
    <name evidence="6" type="ORF">C900_04501</name>
</gene>
<proteinExistence type="inferred from homology"/>
<dbReference type="InterPro" id="IPR003692">
    <property type="entry name" value="Hydantoinase_B"/>
</dbReference>
<dbReference type="RefSeq" id="WP_009581683.1">
    <property type="nucleotide sequence ID" value="NZ_AMZN01000064.1"/>
</dbReference>
<dbReference type="InterPro" id="IPR002821">
    <property type="entry name" value="Hydantoinase_A"/>
</dbReference>
<dbReference type="PANTHER" id="PTHR11365:SF23">
    <property type="entry name" value="HYPOTHETICAL 5-OXOPROLINASE (EUROFUNG)-RELATED"/>
    <property type="match status" value="1"/>
</dbReference>
<dbReference type="InterPro" id="IPR008040">
    <property type="entry name" value="Hydant_A_N"/>
</dbReference>
<dbReference type="STRING" id="1237149.C900_04501"/>
<dbReference type="Pfam" id="PF02538">
    <property type="entry name" value="Hydantoinase_B"/>
    <property type="match status" value="1"/>
</dbReference>
<comment type="similarity">
    <text evidence="1">Belongs to the oxoprolinase family.</text>
</comment>
<evidence type="ECO:0000259" key="4">
    <source>
        <dbReference type="Pfam" id="PF05378"/>
    </source>
</evidence>
<evidence type="ECO:0000313" key="7">
    <source>
        <dbReference type="Proteomes" id="UP000011135"/>
    </source>
</evidence>
<comment type="caution">
    <text evidence="6">The sequence shown here is derived from an EMBL/GenBank/DDBJ whole genome shotgun (WGS) entry which is preliminary data.</text>
</comment>
<dbReference type="EMBL" id="AMZN01000064">
    <property type="protein sequence ID" value="ELR69978.1"/>
    <property type="molecule type" value="Genomic_DNA"/>
</dbReference>
<evidence type="ECO:0000259" key="5">
    <source>
        <dbReference type="Pfam" id="PF19278"/>
    </source>
</evidence>
<accession>L8JP51</accession>
<protein>
    <submittedName>
        <fullName evidence="6">5-oxoprolinase</fullName>
    </submittedName>
</protein>
<feature type="domain" description="Hydantoinase/oxoprolinase N-terminal" evidence="4">
    <location>
        <begin position="133"/>
        <end position="246"/>
    </location>
</feature>
<keyword evidence="7" id="KW-1185">Reference proteome</keyword>
<evidence type="ECO:0000256" key="1">
    <source>
        <dbReference type="ARBA" id="ARBA00010403"/>
    </source>
</evidence>
<feature type="domain" description="Hydantoinase A/oxoprolinase" evidence="2">
    <location>
        <begin position="270"/>
        <end position="545"/>
    </location>
</feature>
<dbReference type="InterPro" id="IPR049517">
    <property type="entry name" value="ACX-like_C"/>
</dbReference>
<evidence type="ECO:0000259" key="2">
    <source>
        <dbReference type="Pfam" id="PF01968"/>
    </source>
</evidence>
<evidence type="ECO:0000259" key="3">
    <source>
        <dbReference type="Pfam" id="PF02538"/>
    </source>
</evidence>
<dbReference type="OrthoDB" id="9768323at2"/>
<dbReference type="eggNOG" id="COG0145">
    <property type="taxonomic scope" value="Bacteria"/>
</dbReference>
<organism evidence="6 7">
    <name type="scientific">Fulvivirga imtechensis AK7</name>
    <dbReference type="NCBI Taxonomy" id="1237149"/>
    <lineage>
        <taxon>Bacteria</taxon>
        <taxon>Pseudomonadati</taxon>
        <taxon>Bacteroidota</taxon>
        <taxon>Cytophagia</taxon>
        <taxon>Cytophagales</taxon>
        <taxon>Fulvivirgaceae</taxon>
        <taxon>Fulvivirga</taxon>
    </lineage>
</organism>
<dbReference type="Pfam" id="PF19278">
    <property type="entry name" value="Hydant_A_C"/>
    <property type="match status" value="1"/>
</dbReference>
<dbReference type="AlphaFoldDB" id="L8JP51"/>
<name>L8JP51_9BACT</name>
<feature type="domain" description="Acetophenone carboxylase-like C-terminal" evidence="5">
    <location>
        <begin position="559"/>
        <end position="723"/>
    </location>
</feature>
<sequence>MWKICIDTGGTFTDCLATSPKGETTRLKILSSSKLRGMVDEQLSTTKLKVSIHWHFATDIFKDYKIEILGTNERSAVESLDFETRTMTLTQPLSENITGKEFQITTDEEVPVMAARLLTMTPLGMPFPPIDMRLGSTKGTNALLERKGADVIFITTKGFKDLLKIGNQQRPDLFALNIRKSPVLYNHVIEVDERTDAHGNILNALSTDEITRIEAQIRQFPNHSSIAIALLNSYQNPTHELMIRDKLLASGFNFISCSAVLNPEIKILPRAQTTIANSYLLPIISQYIQGIQSHIDQLRIMTSAGAVVDSTAFTPKDSLLSGPAGGIVGAKSISERSGYNQILTFDMGGTSTDVAIYNNGYDYRYETVVGDAHILSPCLAIETIAAGGGSICKYHNGLLTVGPESAGAHPGPACYGAEGPLTITDVNLLCGRLVEEHFSIPIAQSKAREMLRDTLAAMKLEENTTNESMLLNSFLTIANEKMAEAIKKVSVRRGYSPEDYQLITFGGAGGQHACAIAGLLNIQTVLIPYDAGLLSAYGISQADIETFSEKQLLQKLDSALIDIKKHWLNLQNDAYNALIGQGFSVDSISLKKKLAYLRYRGQESTIEIEVKDDTDYYTAFKQAYSNIYGHWLDDQEIEVESVKLIAAVVAGESKKQAKVAASYEPSPTNHQQCLTSTGWQEAKVFIWEKLKPGAKIVGPAIVVSQNCTVFVENGWEFNLDPHNTAILHKIKKKIAEPGNSSSEAANIELFKNRFIGVVEEMGALLERTSFSVNVKERLDFSCALLDAKGELIVNAPHIPVHLGSLGICVRKVVKQLPIKEGDIVITNHPAYGGSHLPDITLISAVYHEGELIGYVANRAHHAEIGGITPGSMPTHATTLQEEGVIISPQYLASQGAFQWDKIKALLSQSEWPSRSVDENLADLKGGVAALQAGIFGLQKLCTLYSRENVLHYMSALKDYVSNKLWMHLSSLEKKAYEATEYLDDGYKLQVSISIKEPHATFDFSGTDQVHPRNLNATDAIVNSVVLYVLRLLISDDLPLNEGLMQRIKVILPHCLLHPDFENLDPQPAVVGGNTEVSQRLTDTLIKAFGLAACSQGTMNNLLFGNNKFGYYETICGGTGAGNGFNGHDAVHQHMTNTRITDPEIMEWRYPVRLKRFEIRKGSGGEGKWKGGNGVIREIEFLEPLELTILSQHRNKTPYGLKGGMPGQIGQQHLIKASGEGLWLKGIDTCDVQSGDRLVMYTPGGGGYGQG</sequence>
<dbReference type="eggNOG" id="COG0146">
    <property type="taxonomic scope" value="Bacteria"/>
</dbReference>